<evidence type="ECO:0000259" key="3">
    <source>
        <dbReference type="Pfam" id="PF10145"/>
    </source>
</evidence>
<feature type="domain" description="Phage tail tape measure protein" evidence="3">
    <location>
        <begin position="281"/>
        <end position="439"/>
    </location>
</feature>
<name>A0A364VED9_9CORY</name>
<evidence type="ECO:0000256" key="2">
    <source>
        <dbReference type="SAM" id="Phobius"/>
    </source>
</evidence>
<keyword evidence="2" id="KW-0472">Membrane</keyword>
<dbReference type="Gene3D" id="1.10.530.10">
    <property type="match status" value="1"/>
</dbReference>
<sequence length="1596" mass="170886">MAGATGYAVLPVTVSLKGITQQLNSQLEQPAKAAAKRASDSINKQLASGATAAAAEVEKARKREESATKAVVDAEARLQKARSDSEQKAKAVESAELKLKSARDGADAKVSEAERKLADLRASGKASADQVAEAEKRLESVRAGQGAKVLDKENQLAKARDNAKSSSDRVKSAEDQLKGARAGAQDATDNLTAANKRLDDSNLKAEKSGMSLAEVGHKLKGAFVVGAGAVGAAGAALFKVGKDFDEGFDSIRVGTGASGEAFDRLKESARAVYKEVPAGADGFAGVASTLADLNTRLGLTGKPLETVTEQFVQLKNLGIDADINAVSQAMNGFGVETQDMPKFMDELFQVSQATGVSVTDLANSVVKAGPQLRAFGFNAKDSAALVGLMDKSGMDADKTLQSMQRALANFAKDGKDAPKALRETIDEIDRLIKSGDESGAVNLASSIFGTRGAAQFVDAVKLGTVNVEDFMKATGATSDTILGVAKETEDFAEKWDLFKQRAIAALEPVAAKVFDAMVPALEKAWDALTKAVGAIKAFGEWVQRNNTWLGPLAASFSVVAGAVGLYVLQMKIAAFWSKVMAAGGLIKYLKTLTSVTKIQTAAQAAMNAVMNANPIFLVITAIAALVAGLVYFFTKTETGKRVWAALVEKFKEAWGWIKDKMAPVFQWIGDVAAAAWELIKLGWDNLVHSMQWAWENILKPVWDGLSIAVMWLWNNVLKPTFDLIKGDWTVLVGVMKWAWENILKPAWDAIATAAQWLWTNVLMPVFQWIKDSWTGWTIAAKWAWENILKPAWDAVSLAAQWLWTNVLMPVFNAIRGAWDALLNAMKWAWENILKPTWDILQAAAWWLWNNVLMPVFGFIRGGWDGLINAMKWAYDNILKPTWDALGAALQWLNDNVIQPILGWIQDRWNQMAEGIRWVRDNVIQPVFDAVGQGLDTLQGWFGRAVDAIGRTWDTIRDKTAAPIRWVVDTVYNNGIKKAWDSIAKFIGLDPLDPVELKFARGGVMPGYTPGRDVHNFVSPTGGRLALSGGEAIMRPEWTRAVGGPRAVEAMNSAARKGQLFTPDKRQQQDNKRIANAHALGGIMKFAAGGVVEAMTSIVQKKYPMIQMTSGYRNSNDYHGAGLAGDFSNGFSNTPEMLALANDIADTYPGSLELIHEAPGFDRQIKNGQFVGGGGGSWGFYAGAGDHANHVHWAMNTPPTMDFGGGVFKGGSSGSSGVGGYLRSKAKGIWDAAVGKLADSMPQLPGLVGKLPKAALDTFTSKAWEFLSSKLPMGGGGGSGPNAAWDASAGAEQWRGMLIEAFKNQGEDPRPDLVDALVRQIDSESHGDPNVAQQIVDQNGTGESAGVGLSQVIPTTWAAYRDPALPDNRRDPWAHTNFMVRYFRDRHGYDTGFVGQGHGWKTGGVLPMNLPAALYDQGGYLQPGQMGVNLSTKPEPVFTGDQWQVLRDGLAKSGEVLKVFSDAFTKGQLDDARNVFGLPDWDSIPLVKFQKEWAGLVEKQGADASQTAVNTARTADATEALAGEPAQAVTAQGQVGAAGMQAAGGAAAAGGMAAQFGGVPGAAAIGQTVQIVTADMAQAWQKFRTMQAQGAAGLMGV</sequence>
<feature type="transmembrane region" description="Helical" evidence="2">
    <location>
        <begin position="615"/>
        <end position="633"/>
    </location>
</feature>
<feature type="region of interest" description="Disordered" evidence="1">
    <location>
        <begin position="137"/>
        <end position="191"/>
    </location>
</feature>
<organism evidence="4 5">
    <name type="scientific">Corynebacterium heidelbergense</name>
    <dbReference type="NCBI Taxonomy" id="2055947"/>
    <lineage>
        <taxon>Bacteria</taxon>
        <taxon>Bacillati</taxon>
        <taxon>Actinomycetota</taxon>
        <taxon>Actinomycetes</taxon>
        <taxon>Mycobacteriales</taxon>
        <taxon>Corynebacteriaceae</taxon>
        <taxon>Corynebacterium</taxon>
    </lineage>
</organism>
<keyword evidence="2" id="KW-0812">Transmembrane</keyword>
<dbReference type="RefSeq" id="WP_112768642.1">
    <property type="nucleotide sequence ID" value="NZ_CP063191.1"/>
</dbReference>
<evidence type="ECO:0000313" key="5">
    <source>
        <dbReference type="Proteomes" id="UP000251047"/>
    </source>
</evidence>
<feature type="region of interest" description="Disordered" evidence="1">
    <location>
        <begin position="95"/>
        <end position="114"/>
    </location>
</feature>
<evidence type="ECO:0000256" key="1">
    <source>
        <dbReference type="SAM" id="MobiDB-lite"/>
    </source>
</evidence>
<feature type="transmembrane region" description="Helical" evidence="2">
    <location>
        <begin position="548"/>
        <end position="568"/>
    </location>
</feature>
<dbReference type="OrthoDB" id="177147at2"/>
<proteinExistence type="predicted"/>
<dbReference type="Pfam" id="PF10145">
    <property type="entry name" value="PhageMin_Tail"/>
    <property type="match status" value="1"/>
</dbReference>
<dbReference type="InterPro" id="IPR023346">
    <property type="entry name" value="Lysozyme-like_dom_sf"/>
</dbReference>
<keyword evidence="2" id="KW-1133">Transmembrane helix</keyword>
<comment type="caution">
    <text evidence="4">The sequence shown here is derived from an EMBL/GenBank/DDBJ whole genome shotgun (WGS) entry which is preliminary data.</text>
</comment>
<protein>
    <submittedName>
        <fullName evidence="4">Phage tail tape measure protein</fullName>
    </submittedName>
</protein>
<dbReference type="SUPFAM" id="SSF53955">
    <property type="entry name" value="Lysozyme-like"/>
    <property type="match status" value="1"/>
</dbReference>
<reference evidence="4 5" key="1">
    <citation type="journal article" date="2018" name="Syst. Appl. Microbiol.">
        <title>Corynebacterium heidelbergense sp. nov., isolated from the preen glands of Egyptian geese (Alopochen aegyptiacus).</title>
        <authorList>
            <person name="Braun M.S."/>
            <person name="Wang E."/>
            <person name="Zimmermann S."/>
            <person name="Wink M."/>
        </authorList>
    </citation>
    <scope>NUCLEOTIDE SEQUENCE [LARGE SCALE GENOMIC DNA]</scope>
    <source>
        <strain evidence="4 5">DSM 104638</strain>
    </source>
</reference>
<dbReference type="EMBL" id="PHQP01000003">
    <property type="protein sequence ID" value="RAV34926.1"/>
    <property type="molecule type" value="Genomic_DNA"/>
</dbReference>
<feature type="compositionally biased region" description="Basic and acidic residues" evidence="1">
    <location>
        <begin position="149"/>
        <end position="178"/>
    </location>
</feature>
<dbReference type="NCBIfam" id="TIGR01760">
    <property type="entry name" value="tape_meas_TP901"/>
    <property type="match status" value="1"/>
</dbReference>
<dbReference type="InterPro" id="IPR010090">
    <property type="entry name" value="Phage_tape_meas"/>
</dbReference>
<evidence type="ECO:0000313" key="4">
    <source>
        <dbReference type="EMBL" id="RAV34926.1"/>
    </source>
</evidence>
<accession>A0A364VED9</accession>
<dbReference type="Proteomes" id="UP000251047">
    <property type="component" value="Unassembled WGS sequence"/>
</dbReference>
<gene>
    <name evidence="4" type="ORF">CWC39_00890</name>
</gene>